<dbReference type="RefSeq" id="WP_377126581.1">
    <property type="nucleotide sequence ID" value="NZ_JBHUHN010000001.1"/>
</dbReference>
<feature type="signal peptide" evidence="2">
    <location>
        <begin position="1"/>
        <end position="26"/>
    </location>
</feature>
<dbReference type="PROSITE" id="PS51257">
    <property type="entry name" value="PROKAR_LIPOPROTEIN"/>
    <property type="match status" value="1"/>
</dbReference>
<evidence type="ECO:0000313" key="4">
    <source>
        <dbReference type="Proteomes" id="UP001597601"/>
    </source>
</evidence>
<evidence type="ECO:0000313" key="3">
    <source>
        <dbReference type="EMBL" id="MFD2865022.1"/>
    </source>
</evidence>
<accession>A0ABW5XS52</accession>
<reference evidence="4" key="1">
    <citation type="journal article" date="2019" name="Int. J. Syst. Evol. Microbiol.">
        <title>The Global Catalogue of Microorganisms (GCM) 10K type strain sequencing project: providing services to taxonomists for standard genome sequencing and annotation.</title>
        <authorList>
            <consortium name="The Broad Institute Genomics Platform"/>
            <consortium name="The Broad Institute Genome Sequencing Center for Infectious Disease"/>
            <person name="Wu L."/>
            <person name="Ma J."/>
        </authorList>
    </citation>
    <scope>NUCLEOTIDE SEQUENCE [LARGE SCALE GENOMIC DNA]</scope>
    <source>
        <strain evidence="4">KCTC 52232</strain>
    </source>
</reference>
<keyword evidence="4" id="KW-1185">Reference proteome</keyword>
<feature type="region of interest" description="Disordered" evidence="1">
    <location>
        <begin position="44"/>
        <end position="74"/>
    </location>
</feature>
<gene>
    <name evidence="3" type="ORF">ACFSYC_10025</name>
</gene>
<evidence type="ECO:0000256" key="2">
    <source>
        <dbReference type="SAM" id="SignalP"/>
    </source>
</evidence>
<proteinExistence type="predicted"/>
<name>A0ABW5XS52_9SPHI</name>
<comment type="caution">
    <text evidence="3">The sequence shown here is derived from an EMBL/GenBank/DDBJ whole genome shotgun (WGS) entry which is preliminary data.</text>
</comment>
<keyword evidence="2" id="KW-0732">Signal</keyword>
<evidence type="ECO:0000256" key="1">
    <source>
        <dbReference type="SAM" id="MobiDB-lite"/>
    </source>
</evidence>
<organism evidence="3 4">
    <name type="scientific">Mucilaginibacter antarcticus</name>
    <dbReference type="NCBI Taxonomy" id="1855725"/>
    <lineage>
        <taxon>Bacteria</taxon>
        <taxon>Pseudomonadati</taxon>
        <taxon>Bacteroidota</taxon>
        <taxon>Sphingobacteriia</taxon>
        <taxon>Sphingobacteriales</taxon>
        <taxon>Sphingobacteriaceae</taxon>
        <taxon>Mucilaginibacter</taxon>
    </lineage>
</organism>
<dbReference type="Proteomes" id="UP001597601">
    <property type="component" value="Unassembled WGS sequence"/>
</dbReference>
<feature type="chain" id="PRO_5045851913" evidence="2">
    <location>
        <begin position="27"/>
        <end position="74"/>
    </location>
</feature>
<sequence>MKSKVFIVVAISFITVLGSCTGNHTAKNPPDTNGNVVDTVKSVDTSKTTTTTGSVPNVDNSGAGGTKIDTPQTK</sequence>
<protein>
    <submittedName>
        <fullName evidence="3">Uncharacterized protein</fullName>
    </submittedName>
</protein>
<dbReference type="EMBL" id="JBHUON010000010">
    <property type="protein sequence ID" value="MFD2865022.1"/>
    <property type="molecule type" value="Genomic_DNA"/>
</dbReference>